<evidence type="ECO:0000256" key="1">
    <source>
        <dbReference type="ARBA" id="ARBA00022529"/>
    </source>
</evidence>
<dbReference type="InterPro" id="IPR002196">
    <property type="entry name" value="Glyco_hydro_24"/>
</dbReference>
<keyword evidence="3" id="KW-1035">Host cytoplasm</keyword>
<comment type="similarity">
    <text evidence="4">Belongs to the glycosyl hydrolase 24 family.</text>
</comment>
<dbReference type="OrthoDB" id="5327667at2"/>
<dbReference type="CDD" id="cd00737">
    <property type="entry name" value="lyz_endolysin_autolysin"/>
    <property type="match status" value="1"/>
</dbReference>
<dbReference type="InterPro" id="IPR023346">
    <property type="entry name" value="Lysozyme-like_dom_sf"/>
</dbReference>
<evidence type="ECO:0000256" key="3">
    <source>
        <dbReference type="ARBA" id="ARBA00023200"/>
    </source>
</evidence>
<evidence type="ECO:0000256" key="4">
    <source>
        <dbReference type="RuleBase" id="RU003788"/>
    </source>
</evidence>
<reference evidence="5 6" key="1">
    <citation type="submission" date="2017-06" db="EMBL/GenBank/DDBJ databases">
        <title>Yangia sp. YSBP01 complete genome sequence.</title>
        <authorList>
            <person name="Woo J.-H."/>
            <person name="Kim H.-S."/>
        </authorList>
    </citation>
    <scope>NUCLEOTIDE SEQUENCE [LARGE SCALE GENOMIC DNA]</scope>
    <source>
        <strain evidence="5 6">YSBP01</strain>
    </source>
</reference>
<dbReference type="GO" id="GO:0031640">
    <property type="term" value="P:killing of cells of another organism"/>
    <property type="evidence" value="ECO:0007669"/>
    <property type="project" value="UniProtKB-KW"/>
</dbReference>
<dbReference type="GO" id="GO:0016998">
    <property type="term" value="P:cell wall macromolecule catabolic process"/>
    <property type="evidence" value="ECO:0007669"/>
    <property type="project" value="InterPro"/>
</dbReference>
<dbReference type="Gene3D" id="1.10.530.40">
    <property type="match status" value="1"/>
</dbReference>
<dbReference type="PANTHER" id="PTHR38107">
    <property type="match status" value="1"/>
</dbReference>
<dbReference type="KEGG" id="ypac:CEW88_04855"/>
<dbReference type="GO" id="GO:0009253">
    <property type="term" value="P:peptidoglycan catabolic process"/>
    <property type="evidence" value="ECO:0007669"/>
    <property type="project" value="InterPro"/>
</dbReference>
<dbReference type="EMBL" id="CP022189">
    <property type="protein sequence ID" value="AWI83050.1"/>
    <property type="molecule type" value="Genomic_DNA"/>
</dbReference>
<dbReference type="InterPro" id="IPR051018">
    <property type="entry name" value="Bacteriophage_GH24"/>
</dbReference>
<protein>
    <recommendedName>
        <fullName evidence="4">Lysozyme</fullName>
        <ecNumber evidence="4">3.2.1.17</ecNumber>
    </recommendedName>
</protein>
<dbReference type="AlphaFoldDB" id="A0A2U8HBN9"/>
<dbReference type="SUPFAM" id="SSF53955">
    <property type="entry name" value="Lysozyme-like"/>
    <property type="match status" value="1"/>
</dbReference>
<evidence type="ECO:0000256" key="2">
    <source>
        <dbReference type="ARBA" id="ARBA00022638"/>
    </source>
</evidence>
<dbReference type="PANTHER" id="PTHR38107:SF3">
    <property type="entry name" value="LYSOZYME RRRD-RELATED"/>
    <property type="match status" value="1"/>
</dbReference>
<comment type="catalytic activity">
    <reaction evidence="4">
        <text>Hydrolysis of (1-&gt;4)-beta-linkages between N-acetylmuramic acid and N-acetyl-D-glucosamine residues in a peptidoglycan and between N-acetyl-D-glucosamine residues in chitodextrins.</text>
        <dbReference type="EC" id="3.2.1.17"/>
    </reaction>
</comment>
<evidence type="ECO:0000313" key="6">
    <source>
        <dbReference type="Proteomes" id="UP000244915"/>
    </source>
</evidence>
<organism evidence="5 6">
    <name type="scientific">Alloyangia pacifica</name>
    <dbReference type="NCBI Taxonomy" id="311180"/>
    <lineage>
        <taxon>Bacteria</taxon>
        <taxon>Pseudomonadati</taxon>
        <taxon>Pseudomonadota</taxon>
        <taxon>Alphaproteobacteria</taxon>
        <taxon>Rhodobacterales</taxon>
        <taxon>Roseobacteraceae</taxon>
        <taxon>Alloyangia</taxon>
    </lineage>
</organism>
<evidence type="ECO:0000313" key="5">
    <source>
        <dbReference type="EMBL" id="AWI83050.1"/>
    </source>
</evidence>
<gene>
    <name evidence="5" type="ORF">CEW88_04855</name>
</gene>
<sequence length="303" mass="32557">MQTSQKGIAFLERHEGVVLKAYRDPVGVWTIGAGLTAASGVVKPKAGMKITEAEASKLLAEALSRNYEPAVRLAMPCAEQHEFDGGISFHWNTGAISRASWVKSWLMKSWALVESGLALWNKGGGKVLPGLERRRHEEYLVIRSGLYAGAVNPGASAINASVVLPLTRIELADIHAAFRTLGYEPGSEPSAIRAAAVVKFQRDHDLTVDAVIGKATLSTLQRRLDAIEKAKADVAAAAVGGGGSVAAPQAPGLDALPIAEWLPWAAGALILAWALWRAWQYRDVLAAKLQRIFPGISRILRRF</sequence>
<dbReference type="InterPro" id="IPR033907">
    <property type="entry name" value="Endolysin_autolysin"/>
</dbReference>
<proteinExistence type="inferred from homology"/>
<name>A0A2U8HBN9_9RHOB</name>
<dbReference type="EC" id="3.2.1.17" evidence="4"/>
<dbReference type="InterPro" id="IPR023347">
    <property type="entry name" value="Lysozyme_dom_sf"/>
</dbReference>
<dbReference type="InterPro" id="IPR036366">
    <property type="entry name" value="PGBDSf"/>
</dbReference>
<dbReference type="Pfam" id="PF00959">
    <property type="entry name" value="Phage_lysozyme"/>
    <property type="match status" value="1"/>
</dbReference>
<keyword evidence="4" id="KW-0326">Glycosidase</keyword>
<dbReference type="RefSeq" id="WP_108964937.1">
    <property type="nucleotide sequence ID" value="NZ_CP022189.1"/>
</dbReference>
<accession>A0A2U8HBN9</accession>
<dbReference type="GO" id="GO:0042742">
    <property type="term" value="P:defense response to bacterium"/>
    <property type="evidence" value="ECO:0007669"/>
    <property type="project" value="UniProtKB-KW"/>
</dbReference>
<dbReference type="Proteomes" id="UP000244915">
    <property type="component" value="Chromosome 1"/>
</dbReference>
<keyword evidence="2 4" id="KW-0081">Bacteriolytic enzyme</keyword>
<dbReference type="Gene3D" id="1.10.101.10">
    <property type="entry name" value="PGBD-like superfamily/PGBD"/>
    <property type="match status" value="1"/>
</dbReference>
<dbReference type="GO" id="GO:0003796">
    <property type="term" value="F:lysozyme activity"/>
    <property type="evidence" value="ECO:0007669"/>
    <property type="project" value="UniProtKB-EC"/>
</dbReference>
<keyword evidence="4" id="KW-0378">Hydrolase</keyword>
<keyword evidence="1 4" id="KW-0929">Antimicrobial</keyword>